<dbReference type="EMBL" id="KB007908">
    <property type="protein sequence ID" value="ELR20875.1"/>
    <property type="molecule type" value="Genomic_DNA"/>
</dbReference>
<evidence type="ECO:0000256" key="1">
    <source>
        <dbReference type="SAM" id="MobiDB-lite"/>
    </source>
</evidence>
<dbReference type="GeneID" id="14921747"/>
<dbReference type="OrthoDB" id="10009520at2759"/>
<protein>
    <submittedName>
        <fullName evidence="2">Uncharacterized protein</fullName>
    </submittedName>
</protein>
<sequence>MDLRARAETERSANVDYIFNATEQLIECRRTLKHTYVLAFYLPDLSPEKNLFEWLQEELEVTTESLSGVLEKPISGSAEEKRKIIDLTNLARTRLEHLLDGVREGLTQGARFTPEGREIRSSSEGLTSAGASSSSSLASFFTGGSKKAAAAPKKGAKKRGGGFFGRG</sequence>
<evidence type="ECO:0000313" key="3">
    <source>
        <dbReference type="Proteomes" id="UP000011083"/>
    </source>
</evidence>
<organism evidence="2 3">
    <name type="scientific">Acanthamoeba castellanii (strain ATCC 30010 / Neff)</name>
    <dbReference type="NCBI Taxonomy" id="1257118"/>
    <lineage>
        <taxon>Eukaryota</taxon>
        <taxon>Amoebozoa</taxon>
        <taxon>Discosea</taxon>
        <taxon>Longamoebia</taxon>
        <taxon>Centramoebida</taxon>
        <taxon>Acanthamoebidae</taxon>
        <taxon>Acanthamoeba</taxon>
    </lineage>
</organism>
<feature type="region of interest" description="Disordered" evidence="1">
    <location>
        <begin position="110"/>
        <end position="167"/>
    </location>
</feature>
<keyword evidence="3" id="KW-1185">Reference proteome</keyword>
<dbReference type="Proteomes" id="UP000011083">
    <property type="component" value="Unassembled WGS sequence"/>
</dbReference>
<reference evidence="2 3" key="1">
    <citation type="journal article" date="2013" name="Genome Biol.">
        <title>Genome of Acanthamoeba castellanii highlights extensive lateral gene transfer and early evolution of tyrosine kinase signaling.</title>
        <authorList>
            <person name="Clarke M."/>
            <person name="Lohan A.J."/>
            <person name="Liu B."/>
            <person name="Lagkouvardos I."/>
            <person name="Roy S."/>
            <person name="Zafar N."/>
            <person name="Bertelli C."/>
            <person name="Schilde C."/>
            <person name="Kianianmomeni A."/>
            <person name="Burglin T.R."/>
            <person name="Frech C."/>
            <person name="Turcotte B."/>
            <person name="Kopec K.O."/>
            <person name="Synnott J.M."/>
            <person name="Choo C."/>
            <person name="Paponov I."/>
            <person name="Finkler A."/>
            <person name="Soon Heng Tan C."/>
            <person name="Hutchins A.P."/>
            <person name="Weinmeier T."/>
            <person name="Rattei T."/>
            <person name="Chu J.S."/>
            <person name="Gimenez G."/>
            <person name="Irimia M."/>
            <person name="Rigden D.J."/>
            <person name="Fitzpatrick D.A."/>
            <person name="Lorenzo-Morales J."/>
            <person name="Bateman A."/>
            <person name="Chiu C.H."/>
            <person name="Tang P."/>
            <person name="Hegemann P."/>
            <person name="Fromm H."/>
            <person name="Raoult D."/>
            <person name="Greub G."/>
            <person name="Miranda-Saavedra D."/>
            <person name="Chen N."/>
            <person name="Nash P."/>
            <person name="Ginger M.L."/>
            <person name="Horn M."/>
            <person name="Schaap P."/>
            <person name="Caler L."/>
            <person name="Loftus B."/>
        </authorList>
    </citation>
    <scope>NUCLEOTIDE SEQUENCE [LARGE SCALE GENOMIC DNA]</scope>
    <source>
        <strain evidence="2 3">Neff</strain>
    </source>
</reference>
<dbReference type="AlphaFoldDB" id="L8H6V0"/>
<dbReference type="VEuPathDB" id="AmoebaDB:ACA1_278060"/>
<name>L8H6V0_ACACF</name>
<gene>
    <name evidence="2" type="ORF">ACA1_278060</name>
</gene>
<proteinExistence type="predicted"/>
<evidence type="ECO:0000313" key="2">
    <source>
        <dbReference type="EMBL" id="ELR20875.1"/>
    </source>
</evidence>
<dbReference type="STRING" id="1257118.L8H6V0"/>
<dbReference type="KEGG" id="acan:ACA1_278060"/>
<dbReference type="Gene3D" id="1.20.120.1750">
    <property type="match status" value="1"/>
</dbReference>
<dbReference type="RefSeq" id="XP_004344618.1">
    <property type="nucleotide sequence ID" value="XM_004344568.1"/>
</dbReference>
<feature type="compositionally biased region" description="Low complexity" evidence="1">
    <location>
        <begin position="122"/>
        <end position="153"/>
    </location>
</feature>
<accession>L8H6V0</accession>